<evidence type="ECO:0000313" key="2">
    <source>
        <dbReference type="EMBL" id="RDU73424.1"/>
    </source>
</evidence>
<keyword evidence="3" id="KW-1185">Reference proteome</keyword>
<name>A0A3D8J977_9HELI</name>
<organism evidence="2 3">
    <name type="scientific">Helicobacter aurati</name>
    <dbReference type="NCBI Taxonomy" id="137778"/>
    <lineage>
        <taxon>Bacteria</taxon>
        <taxon>Pseudomonadati</taxon>
        <taxon>Campylobacterota</taxon>
        <taxon>Epsilonproteobacteria</taxon>
        <taxon>Campylobacterales</taxon>
        <taxon>Helicobacteraceae</taxon>
        <taxon>Helicobacter</taxon>
    </lineage>
</organism>
<proteinExistence type="predicted"/>
<accession>A0A3D8J977</accession>
<evidence type="ECO:0000256" key="1">
    <source>
        <dbReference type="SAM" id="Phobius"/>
    </source>
</evidence>
<protein>
    <submittedName>
        <fullName evidence="2">Uncharacterized protein</fullName>
    </submittedName>
</protein>
<keyword evidence="1" id="KW-0812">Transmembrane</keyword>
<gene>
    <name evidence="2" type="ORF">CQA66_01825</name>
</gene>
<dbReference type="OrthoDB" id="5321077at2"/>
<reference evidence="2 3" key="1">
    <citation type="submission" date="2018-04" db="EMBL/GenBank/DDBJ databases">
        <title>Novel Campyloabacter and Helicobacter Species and Strains.</title>
        <authorList>
            <person name="Mannion A.J."/>
            <person name="Shen Z."/>
            <person name="Fox J.G."/>
        </authorList>
    </citation>
    <scope>NUCLEOTIDE SEQUENCE [LARGE SCALE GENOMIC DNA]</scope>
    <source>
        <strain evidence="2 3">MIT 97-5075</strain>
    </source>
</reference>
<dbReference type="Proteomes" id="UP000256424">
    <property type="component" value="Unassembled WGS sequence"/>
</dbReference>
<keyword evidence="1" id="KW-0472">Membrane</keyword>
<evidence type="ECO:0000313" key="3">
    <source>
        <dbReference type="Proteomes" id="UP000256424"/>
    </source>
</evidence>
<dbReference type="EMBL" id="NXLW01000002">
    <property type="protein sequence ID" value="RDU73424.1"/>
    <property type="molecule type" value="Genomic_DNA"/>
</dbReference>
<dbReference type="RefSeq" id="WP_104763038.1">
    <property type="nucleotide sequence ID" value="NZ_FZPM01000012.1"/>
</dbReference>
<dbReference type="AlphaFoldDB" id="A0A3D8J977"/>
<keyword evidence="1" id="KW-1133">Transmembrane helix</keyword>
<feature type="transmembrane region" description="Helical" evidence="1">
    <location>
        <begin position="12"/>
        <end position="33"/>
    </location>
</feature>
<comment type="caution">
    <text evidence="2">The sequence shown here is derived from an EMBL/GenBank/DDBJ whole genome shotgun (WGS) entry which is preliminary data.</text>
</comment>
<sequence>MPNLHKIHKIKLIYYFLFILCLTIFNGCTTLNVNPQNIVSYNNGIAIIQSNHTTSKMQFEIAQQQIGGIDNEPLLIYITGQNLTNEQLTFDTNNITVQNNNTSLHVLRFQELPKYNLNLSDALYAYGKDIEIDNIQITDPFFSSVSYFSPFPLYFSRGFGYRFYDYSFARVNIQAAQNAQLQRKAKQILIANYLRKNTLTQSDTKGGFIAIPYDRMQSGVLLIKVRLGSDIHTLQINLNNAKTAHNKNRR</sequence>